<evidence type="ECO:0000256" key="5">
    <source>
        <dbReference type="HAMAP-Rule" id="MF_00014"/>
    </source>
</evidence>
<feature type="domain" description="Ribosome maturation factor RimM PRC barrel" evidence="7">
    <location>
        <begin position="113"/>
        <end position="174"/>
    </location>
</feature>
<reference evidence="9" key="1">
    <citation type="submission" date="2017-05" db="EMBL/GenBank/DDBJ databases">
        <authorList>
            <person name="Kirkegaard R."/>
            <person name="Mcilroy J S."/>
        </authorList>
    </citation>
    <scope>NUCLEOTIDE SEQUENCE [LARGE SCALE GENOMIC DNA]</scope>
</reference>
<evidence type="ECO:0000256" key="3">
    <source>
        <dbReference type="ARBA" id="ARBA00022552"/>
    </source>
</evidence>
<sequence>MPLKNGNDAGSGKNAEPAFLVIGKLRRAHGVSGEIALEVYSRIPELLSVDRTVFIGETYQPFTIQSTRPKGKLLLLKFFKINDRTKASGLTNQLVYTRSDHLPGLPEGEFFFHELIGLDVFDTEDHYLGVLTEILETGANDVYLIRDQAGGEVLIAAVDENILEIDLERGRMTVAVIHWYGEGD</sequence>
<proteinExistence type="inferred from homology"/>
<accession>A0A1Y6K508</accession>
<dbReference type="NCBIfam" id="TIGR02273">
    <property type="entry name" value="16S_RimM"/>
    <property type="match status" value="1"/>
</dbReference>
<protein>
    <recommendedName>
        <fullName evidence="5">Ribosome maturation factor RimM</fullName>
    </recommendedName>
</protein>
<dbReference type="AlphaFoldDB" id="A0A1Y6K508"/>
<dbReference type="Proteomes" id="UP000195514">
    <property type="component" value="Chromosome I"/>
</dbReference>
<dbReference type="Pfam" id="PF01782">
    <property type="entry name" value="RimM"/>
    <property type="match status" value="1"/>
</dbReference>
<keyword evidence="3 5" id="KW-0698">rRNA processing</keyword>
<comment type="subcellular location">
    <subcellularLocation>
        <location evidence="5">Cytoplasm</location>
    </subcellularLocation>
</comment>
<dbReference type="InterPro" id="IPR009000">
    <property type="entry name" value="Transl_B-barrel_sf"/>
</dbReference>
<dbReference type="EMBL" id="LT859958">
    <property type="protein sequence ID" value="SMX54765.1"/>
    <property type="molecule type" value="Genomic_DNA"/>
</dbReference>
<dbReference type="HAMAP" id="MF_00014">
    <property type="entry name" value="Ribosome_mat_RimM"/>
    <property type="match status" value="1"/>
</dbReference>
<dbReference type="PANTHER" id="PTHR33692:SF1">
    <property type="entry name" value="RIBOSOME MATURATION FACTOR RIMM"/>
    <property type="match status" value="1"/>
</dbReference>
<feature type="domain" description="RimM N-terminal" evidence="6">
    <location>
        <begin position="21"/>
        <end position="99"/>
    </location>
</feature>
<gene>
    <name evidence="5" type="primary">rimM</name>
    <name evidence="8" type="ORF">CFX1CAM_1700</name>
</gene>
<dbReference type="GO" id="GO:0042274">
    <property type="term" value="P:ribosomal small subunit biogenesis"/>
    <property type="evidence" value="ECO:0007669"/>
    <property type="project" value="UniProtKB-UniRule"/>
</dbReference>
<dbReference type="KEGG" id="abat:CFX1CAM_1700"/>
<dbReference type="OrthoDB" id="9810331at2"/>
<keyword evidence="2 5" id="KW-0690">Ribosome biogenesis</keyword>
<keyword evidence="1 5" id="KW-0963">Cytoplasm</keyword>
<dbReference type="InterPro" id="IPR011961">
    <property type="entry name" value="RimM"/>
</dbReference>
<dbReference type="Gene3D" id="2.40.30.60">
    <property type="entry name" value="RimM"/>
    <property type="match status" value="1"/>
</dbReference>
<dbReference type="GO" id="GO:0006364">
    <property type="term" value="P:rRNA processing"/>
    <property type="evidence" value="ECO:0007669"/>
    <property type="project" value="UniProtKB-UniRule"/>
</dbReference>
<dbReference type="InterPro" id="IPR036976">
    <property type="entry name" value="RimM_N_sf"/>
</dbReference>
<dbReference type="InterPro" id="IPR011033">
    <property type="entry name" value="PRC_barrel-like_sf"/>
</dbReference>
<evidence type="ECO:0000256" key="4">
    <source>
        <dbReference type="ARBA" id="ARBA00023186"/>
    </source>
</evidence>
<dbReference type="Gene3D" id="2.30.30.240">
    <property type="entry name" value="PRC-barrel domain"/>
    <property type="match status" value="1"/>
</dbReference>
<evidence type="ECO:0000259" key="7">
    <source>
        <dbReference type="Pfam" id="PF24986"/>
    </source>
</evidence>
<comment type="domain">
    <text evidence="5">The PRC barrel domain binds ribosomal protein uS19.</text>
</comment>
<dbReference type="GO" id="GO:0043022">
    <property type="term" value="F:ribosome binding"/>
    <property type="evidence" value="ECO:0007669"/>
    <property type="project" value="InterPro"/>
</dbReference>
<evidence type="ECO:0000313" key="9">
    <source>
        <dbReference type="Proteomes" id="UP000195514"/>
    </source>
</evidence>
<dbReference type="PANTHER" id="PTHR33692">
    <property type="entry name" value="RIBOSOME MATURATION FACTOR RIMM"/>
    <property type="match status" value="1"/>
</dbReference>
<comment type="subunit">
    <text evidence="5">Binds ribosomal protein uS19.</text>
</comment>
<evidence type="ECO:0000256" key="2">
    <source>
        <dbReference type="ARBA" id="ARBA00022517"/>
    </source>
</evidence>
<organism evidence="8 9">
    <name type="scientific">Candidatus Brevifilum fermentans</name>
    <dbReference type="NCBI Taxonomy" id="1986204"/>
    <lineage>
        <taxon>Bacteria</taxon>
        <taxon>Bacillati</taxon>
        <taxon>Chloroflexota</taxon>
        <taxon>Anaerolineae</taxon>
        <taxon>Anaerolineales</taxon>
        <taxon>Anaerolineaceae</taxon>
        <taxon>Candidatus Brevifilum</taxon>
    </lineage>
</organism>
<dbReference type="InterPro" id="IPR002676">
    <property type="entry name" value="RimM_N"/>
</dbReference>
<dbReference type="RefSeq" id="WP_087862586.1">
    <property type="nucleotide sequence ID" value="NZ_LT859958.1"/>
</dbReference>
<comment type="function">
    <text evidence="5">An accessory protein needed during the final step in the assembly of 30S ribosomal subunit, possibly for assembly of the head region. Essential for efficient processing of 16S rRNA. May be needed both before and after RbfA during the maturation of 16S rRNA. It has affinity for free ribosomal 30S subunits but not for 70S ribosomes.</text>
</comment>
<dbReference type="SUPFAM" id="SSF50447">
    <property type="entry name" value="Translation proteins"/>
    <property type="match status" value="1"/>
</dbReference>
<name>A0A1Y6K508_9CHLR</name>
<dbReference type="SUPFAM" id="SSF50346">
    <property type="entry name" value="PRC-barrel domain"/>
    <property type="match status" value="1"/>
</dbReference>
<keyword evidence="4 5" id="KW-0143">Chaperone</keyword>
<evidence type="ECO:0000259" key="6">
    <source>
        <dbReference type="Pfam" id="PF01782"/>
    </source>
</evidence>
<comment type="similarity">
    <text evidence="5">Belongs to the RimM family.</text>
</comment>
<dbReference type="InterPro" id="IPR056792">
    <property type="entry name" value="PRC_RimM"/>
</dbReference>
<dbReference type="GO" id="GO:0005840">
    <property type="term" value="C:ribosome"/>
    <property type="evidence" value="ECO:0007669"/>
    <property type="project" value="InterPro"/>
</dbReference>
<dbReference type="Pfam" id="PF24986">
    <property type="entry name" value="PRC_RimM"/>
    <property type="match status" value="1"/>
</dbReference>
<evidence type="ECO:0000313" key="8">
    <source>
        <dbReference type="EMBL" id="SMX54765.1"/>
    </source>
</evidence>
<dbReference type="GO" id="GO:0005737">
    <property type="term" value="C:cytoplasm"/>
    <property type="evidence" value="ECO:0007669"/>
    <property type="project" value="UniProtKB-SubCell"/>
</dbReference>
<evidence type="ECO:0000256" key="1">
    <source>
        <dbReference type="ARBA" id="ARBA00022490"/>
    </source>
</evidence>
<keyword evidence="9" id="KW-1185">Reference proteome</keyword>